<dbReference type="InterPro" id="IPR017039">
    <property type="entry name" value="Virul_fac_BrkB"/>
</dbReference>
<reference evidence="8" key="1">
    <citation type="submission" date="2019-09" db="EMBL/GenBank/DDBJ databases">
        <title>Mumia zhuanghuii sp. nov. isolated from the intestinal contents of plateau pika (Ochotona curzoniae) in the Qinghai-Tibet plateau of China.</title>
        <authorList>
            <person name="Tian Z."/>
        </authorList>
    </citation>
    <scope>NUCLEOTIDE SEQUENCE [LARGE SCALE GENOMIC DNA]</scope>
    <source>
        <strain evidence="8">DSM 25564</strain>
    </source>
</reference>
<keyword evidence="5 6" id="KW-0472">Membrane</keyword>
<dbReference type="Pfam" id="PF03631">
    <property type="entry name" value="Virul_fac_BrkB"/>
    <property type="match status" value="1"/>
</dbReference>
<evidence type="ECO:0000313" key="8">
    <source>
        <dbReference type="Proteomes" id="UP000327039"/>
    </source>
</evidence>
<evidence type="ECO:0000256" key="5">
    <source>
        <dbReference type="ARBA" id="ARBA00023136"/>
    </source>
</evidence>
<accession>A0A5J5ISS8</accession>
<organism evidence="7 8">
    <name type="scientific">Microbacterium radiodurans</name>
    <dbReference type="NCBI Taxonomy" id="661398"/>
    <lineage>
        <taxon>Bacteria</taxon>
        <taxon>Bacillati</taxon>
        <taxon>Actinomycetota</taxon>
        <taxon>Actinomycetes</taxon>
        <taxon>Micrococcales</taxon>
        <taxon>Microbacteriaceae</taxon>
        <taxon>Microbacterium</taxon>
    </lineage>
</organism>
<evidence type="ECO:0000256" key="3">
    <source>
        <dbReference type="ARBA" id="ARBA00022692"/>
    </source>
</evidence>
<evidence type="ECO:0000256" key="4">
    <source>
        <dbReference type="ARBA" id="ARBA00022989"/>
    </source>
</evidence>
<dbReference type="RefSeq" id="WP_150419748.1">
    <property type="nucleotide sequence ID" value="NZ_VYRZ01000003.1"/>
</dbReference>
<sequence>MSSDPSNGEALRDRWDSSRLRERLDEPIERATRVTRRTLGWFPIRVWRHFLRHNGFLLAASISYQSLFALFATLYTAFAIVGLWLGGSTTAVDALIGVVNTYIPALISGDGPVDPADVTAIARDSGSLLAVTGAVALAVAVWTAIGFVTFTRRAVRDIFGLPFDTRSFILLKLRDFLAAGLFGLALILGAALGLVAGGIARQVFDALAVPYTSTTVDVLSRLASVLVAIVLNATALTFLIRLLTGTSLPWRKIVPGSLFGGIALSALQLGAGFLAVYSPTNPLLATFSVVVGILLWLRLAGIVILVAASWVAVSADDDDIPLVILTDAERREREQRALRVVALAQVRDAEHALADAAWWQRMSARRDVKRARELLERAEAGGPAAGGGAGTALD</sequence>
<feature type="transmembrane region" description="Helical" evidence="6">
    <location>
        <begin position="55"/>
        <end position="85"/>
    </location>
</feature>
<gene>
    <name evidence="7" type="ORF">F6B42_11055</name>
</gene>
<name>A0A5J5ISS8_9MICO</name>
<comment type="caution">
    <text evidence="7">The sequence shown here is derived from an EMBL/GenBank/DDBJ whole genome shotgun (WGS) entry which is preliminary data.</text>
</comment>
<dbReference type="Proteomes" id="UP000327039">
    <property type="component" value="Unassembled WGS sequence"/>
</dbReference>
<feature type="transmembrane region" description="Helical" evidence="6">
    <location>
        <begin position="256"/>
        <end position="277"/>
    </location>
</feature>
<dbReference type="EMBL" id="VYRZ01000003">
    <property type="protein sequence ID" value="KAA9085039.1"/>
    <property type="molecule type" value="Genomic_DNA"/>
</dbReference>
<comment type="subcellular location">
    <subcellularLocation>
        <location evidence="1">Cell membrane</location>
        <topology evidence="1">Multi-pass membrane protein</topology>
    </subcellularLocation>
</comment>
<keyword evidence="4 6" id="KW-1133">Transmembrane helix</keyword>
<keyword evidence="2" id="KW-1003">Cell membrane</keyword>
<feature type="transmembrane region" description="Helical" evidence="6">
    <location>
        <begin position="283"/>
        <end position="313"/>
    </location>
</feature>
<dbReference type="OrthoDB" id="3229302at2"/>
<evidence type="ECO:0000313" key="7">
    <source>
        <dbReference type="EMBL" id="KAA9085039.1"/>
    </source>
</evidence>
<feature type="transmembrane region" description="Helical" evidence="6">
    <location>
        <begin position="128"/>
        <end position="150"/>
    </location>
</feature>
<dbReference type="PANTHER" id="PTHR30213">
    <property type="entry name" value="INNER MEMBRANE PROTEIN YHJD"/>
    <property type="match status" value="1"/>
</dbReference>
<feature type="transmembrane region" description="Helical" evidence="6">
    <location>
        <begin position="176"/>
        <end position="199"/>
    </location>
</feature>
<keyword evidence="3 6" id="KW-0812">Transmembrane</keyword>
<keyword evidence="8" id="KW-1185">Reference proteome</keyword>
<proteinExistence type="predicted"/>
<dbReference type="GO" id="GO:0005886">
    <property type="term" value="C:plasma membrane"/>
    <property type="evidence" value="ECO:0007669"/>
    <property type="project" value="UniProtKB-SubCell"/>
</dbReference>
<protein>
    <submittedName>
        <fullName evidence="7">YihY/virulence factor BrkB family protein</fullName>
    </submittedName>
</protein>
<dbReference type="AlphaFoldDB" id="A0A5J5ISS8"/>
<feature type="transmembrane region" description="Helical" evidence="6">
    <location>
        <begin position="219"/>
        <end position="244"/>
    </location>
</feature>
<evidence type="ECO:0000256" key="2">
    <source>
        <dbReference type="ARBA" id="ARBA00022475"/>
    </source>
</evidence>
<evidence type="ECO:0000256" key="6">
    <source>
        <dbReference type="SAM" id="Phobius"/>
    </source>
</evidence>
<dbReference type="PANTHER" id="PTHR30213:SF1">
    <property type="entry name" value="INNER MEMBRANE PROTEIN YHJD"/>
    <property type="match status" value="1"/>
</dbReference>
<evidence type="ECO:0000256" key="1">
    <source>
        <dbReference type="ARBA" id="ARBA00004651"/>
    </source>
</evidence>